<dbReference type="AlphaFoldDB" id="A0A9P0EL26"/>
<organism evidence="3 4">
    <name type="scientific">Clonostachys solani</name>
    <dbReference type="NCBI Taxonomy" id="160281"/>
    <lineage>
        <taxon>Eukaryota</taxon>
        <taxon>Fungi</taxon>
        <taxon>Dikarya</taxon>
        <taxon>Ascomycota</taxon>
        <taxon>Pezizomycotina</taxon>
        <taxon>Sordariomycetes</taxon>
        <taxon>Hypocreomycetidae</taxon>
        <taxon>Hypocreales</taxon>
        <taxon>Bionectriaceae</taxon>
        <taxon>Clonostachys</taxon>
    </lineage>
</organism>
<reference evidence="4" key="1">
    <citation type="submission" date="2019-06" db="EMBL/GenBank/DDBJ databases">
        <authorList>
            <person name="Broberg M."/>
        </authorList>
    </citation>
    <scope>NUCLEOTIDE SEQUENCE [LARGE SCALE GENOMIC DNA]</scope>
</reference>
<evidence type="ECO:0000256" key="2">
    <source>
        <dbReference type="SAM" id="SignalP"/>
    </source>
</evidence>
<feature type="region of interest" description="Disordered" evidence="1">
    <location>
        <begin position="56"/>
        <end position="79"/>
    </location>
</feature>
<evidence type="ECO:0000313" key="3">
    <source>
        <dbReference type="EMBL" id="CAH0051310.1"/>
    </source>
</evidence>
<comment type="caution">
    <text evidence="3">The sequence shown here is derived from an EMBL/GenBank/DDBJ whole genome shotgun (WGS) entry which is preliminary data.</text>
</comment>
<feature type="chain" id="PRO_5040447782" evidence="2">
    <location>
        <begin position="25"/>
        <end position="96"/>
    </location>
</feature>
<gene>
    <name evidence="3" type="ORF">CSOL1703_00014631</name>
</gene>
<evidence type="ECO:0000313" key="4">
    <source>
        <dbReference type="Proteomes" id="UP000775872"/>
    </source>
</evidence>
<dbReference type="Proteomes" id="UP000775872">
    <property type="component" value="Unassembled WGS sequence"/>
</dbReference>
<sequence>MKHSAVLPILKLAVATFGLGVANAAPHCVDKFSNEVALSKCEGTNPGASDFHLVDGPDSARTDNDIPVTTPAPNPRFVNAGFDKRVENVHTTSGGS</sequence>
<keyword evidence="2" id="KW-0732">Signal</keyword>
<feature type="signal peptide" evidence="2">
    <location>
        <begin position="1"/>
        <end position="24"/>
    </location>
</feature>
<accession>A0A9P0EL26</accession>
<name>A0A9P0EL26_9HYPO</name>
<protein>
    <submittedName>
        <fullName evidence="3">Uncharacterized protein</fullName>
    </submittedName>
</protein>
<dbReference type="EMBL" id="CABFOC020000040">
    <property type="protein sequence ID" value="CAH0051310.1"/>
    <property type="molecule type" value="Genomic_DNA"/>
</dbReference>
<dbReference type="OrthoDB" id="5141061at2759"/>
<reference evidence="3 4" key="2">
    <citation type="submission" date="2021-10" db="EMBL/GenBank/DDBJ databases">
        <authorList>
            <person name="Piombo E."/>
        </authorList>
    </citation>
    <scope>NUCLEOTIDE SEQUENCE [LARGE SCALE GENOMIC DNA]</scope>
</reference>
<keyword evidence="4" id="KW-1185">Reference proteome</keyword>
<evidence type="ECO:0000256" key="1">
    <source>
        <dbReference type="SAM" id="MobiDB-lite"/>
    </source>
</evidence>
<proteinExistence type="predicted"/>